<proteinExistence type="predicted"/>
<evidence type="ECO:0000313" key="3">
    <source>
        <dbReference type="Proteomes" id="UP000246744"/>
    </source>
</evidence>
<keyword evidence="1" id="KW-1133">Transmembrane helix</keyword>
<dbReference type="RefSeq" id="WP_110025268.1">
    <property type="nucleotide sequence ID" value="NZ_QGTS01000003.1"/>
</dbReference>
<dbReference type="Proteomes" id="UP000246744">
    <property type="component" value="Unassembled WGS sequence"/>
</dbReference>
<sequence>MRAFQFAPALRAASPPRNRRWALAGMALVLLSVTLSLVLAGEKRSPTLLVVTACFASALVLLCWLSRQLYYRTSLHLQADWQYRTDQEYAAWWQHHTQTFALQDVVLIGPAGISPADWQGFLNQPPGLASGCSTTITNGLLFSSRPGERETQLAQMLARQWHTQCSGQVYWPPISCYWQGSETAWQAFSAEVSLLFPSLCLPVRPEPWQGANTLAELAAHFALTAEENQQWFLVAGCLSVPAGGGSEPAGESALLWKVTAKGPVTLARGEVFSPGEHTASQVCQQAQQQSGLTHPPEHCVLFSPAIPPDFAHCGWNLSRHVQDPYWGRTGENEPLIAVSLAALLALHQQTSCGWIATDPQYQLTLGIVKYHG</sequence>
<evidence type="ECO:0000256" key="1">
    <source>
        <dbReference type="SAM" id="Phobius"/>
    </source>
</evidence>
<comment type="caution">
    <text evidence="2">The sequence shown here is derived from an EMBL/GenBank/DDBJ whole genome shotgun (WGS) entry which is preliminary data.</text>
</comment>
<protein>
    <submittedName>
        <fullName evidence="2">Uncharacterized protein</fullName>
    </submittedName>
</protein>
<keyword evidence="1" id="KW-0812">Transmembrane</keyword>
<evidence type="ECO:0000313" key="2">
    <source>
        <dbReference type="EMBL" id="PWW10955.1"/>
    </source>
</evidence>
<feature type="transmembrane region" description="Helical" evidence="1">
    <location>
        <begin position="47"/>
        <end position="65"/>
    </location>
</feature>
<dbReference type="EMBL" id="QGTS01000003">
    <property type="protein sequence ID" value="PWW10955.1"/>
    <property type="molecule type" value="Genomic_DNA"/>
</dbReference>
<name>A0A317Q5B3_9ENTR</name>
<reference evidence="2 3" key="1">
    <citation type="submission" date="2018-05" db="EMBL/GenBank/DDBJ databases">
        <title>Genomic Encyclopedia of Type Strains, Phase IV (KMG-IV): sequencing the most valuable type-strain genomes for metagenomic binning, comparative biology and taxonomic classification.</title>
        <authorList>
            <person name="Goeker M."/>
        </authorList>
    </citation>
    <scope>NUCLEOTIDE SEQUENCE [LARGE SCALE GENOMIC DNA]</scope>
    <source>
        <strain evidence="2 3">DSM 19579</strain>
    </source>
</reference>
<keyword evidence="1" id="KW-0472">Membrane</keyword>
<dbReference type="AlphaFoldDB" id="A0A317Q5B3"/>
<gene>
    <name evidence="2" type="ORF">DES37_103332</name>
</gene>
<feature type="transmembrane region" description="Helical" evidence="1">
    <location>
        <begin position="21"/>
        <end position="41"/>
    </location>
</feature>
<accession>A0A317Q5B3</accession>
<organism evidence="2 3">
    <name type="scientific">Mangrovibacter plantisponsor</name>
    <dbReference type="NCBI Taxonomy" id="451513"/>
    <lineage>
        <taxon>Bacteria</taxon>
        <taxon>Pseudomonadati</taxon>
        <taxon>Pseudomonadota</taxon>
        <taxon>Gammaproteobacteria</taxon>
        <taxon>Enterobacterales</taxon>
        <taxon>Enterobacteriaceae</taxon>
        <taxon>Mangrovibacter</taxon>
    </lineage>
</organism>
<dbReference type="OrthoDB" id="6830692at2"/>
<keyword evidence="3" id="KW-1185">Reference proteome</keyword>